<organism evidence="1">
    <name type="scientific">marine sediment metagenome</name>
    <dbReference type="NCBI Taxonomy" id="412755"/>
    <lineage>
        <taxon>unclassified sequences</taxon>
        <taxon>metagenomes</taxon>
        <taxon>ecological metagenomes</taxon>
    </lineage>
</organism>
<accession>A0A0F9NP46</accession>
<comment type="caution">
    <text evidence="1">The sequence shown here is derived from an EMBL/GenBank/DDBJ whole genome shotgun (WGS) entry which is preliminary data.</text>
</comment>
<reference evidence="1" key="1">
    <citation type="journal article" date="2015" name="Nature">
        <title>Complex archaea that bridge the gap between prokaryotes and eukaryotes.</title>
        <authorList>
            <person name="Spang A."/>
            <person name="Saw J.H."/>
            <person name="Jorgensen S.L."/>
            <person name="Zaremba-Niedzwiedzka K."/>
            <person name="Martijn J."/>
            <person name="Lind A.E."/>
            <person name="van Eijk R."/>
            <person name="Schleper C."/>
            <person name="Guy L."/>
            <person name="Ettema T.J."/>
        </authorList>
    </citation>
    <scope>NUCLEOTIDE SEQUENCE</scope>
</reference>
<sequence length="341" mass="37592">MALFKELLGSRTGATRGTNATPENMIIRVLAEPEDFVTLENGTRIAPDPRGLVETQFIARGSIHGWDGSARATGYTVLEQKAPGHWTVRVDFTRDSATQPPTDEWLWNFRGASIVQTQFEQVVDETQTDITGPGHPDNPDVLVGPRLWVAKKPTDPPDPNPPTFFVNSYDENGVAQTIALVPAGGDGGIPPRKREGFQQEWPAMTGIATRTVTNFKETLVNRIVPFSKTVNSKKFIDAAPGFVKLTDYNIDLVAPEDVNSNPIGGGIRGTRRPTKLGKRYRVSLSFLFSSLRWTPIERVATFPDPKSGYEMIVRTNDGNAVVDQFSVANSKDFNNLLRILV</sequence>
<gene>
    <name evidence="1" type="ORF">LCGC14_0943230</name>
</gene>
<dbReference type="EMBL" id="LAZR01003311">
    <property type="protein sequence ID" value="KKN19679.1"/>
    <property type="molecule type" value="Genomic_DNA"/>
</dbReference>
<protein>
    <submittedName>
        <fullName evidence="1">Uncharacterized protein</fullName>
    </submittedName>
</protein>
<dbReference type="AlphaFoldDB" id="A0A0F9NP46"/>
<proteinExistence type="predicted"/>
<evidence type="ECO:0000313" key="1">
    <source>
        <dbReference type="EMBL" id="KKN19679.1"/>
    </source>
</evidence>
<name>A0A0F9NP46_9ZZZZ</name>